<evidence type="ECO:0000313" key="3">
    <source>
        <dbReference type="Proteomes" id="UP000015103"/>
    </source>
</evidence>
<accession>T1H8E0</accession>
<dbReference type="Pfam" id="PF00379">
    <property type="entry name" value="Chitin_bind_4"/>
    <property type="match status" value="1"/>
</dbReference>
<dbReference type="EnsemblMetazoa" id="RPRC000280-RA">
    <property type="protein sequence ID" value="RPRC000280-PA"/>
    <property type="gene ID" value="RPRC000280"/>
</dbReference>
<feature type="compositionally biased region" description="Polar residues" evidence="1">
    <location>
        <begin position="9"/>
        <end position="28"/>
    </location>
</feature>
<dbReference type="OMA" id="RAYESIP"/>
<sequence length="177" mass="19693">MSVLEIISSAETPETDTLTVPLATNPTEQPVLPPVPPPPQPPPPPPVPYPNHVSVIGQNPEATMQSLPTPAPKPPSRPSRPNYRQQVPAIYEYKPNKELLHHVNLRDEQGGYLIDFLTGNSVYRMEKGYFKDDPKDENHKIHVKTGAYGFTSPDGVKFRVDFIADENGFRAYESIPS</sequence>
<evidence type="ECO:0000313" key="2">
    <source>
        <dbReference type="EnsemblMetazoa" id="RPRC000280-PA"/>
    </source>
</evidence>
<dbReference type="HOGENOM" id="CLU_1519705_0_0_1"/>
<keyword evidence="3" id="KW-1185">Reference proteome</keyword>
<proteinExistence type="predicted"/>
<dbReference type="InterPro" id="IPR031311">
    <property type="entry name" value="CHIT_BIND_RR_consensus"/>
</dbReference>
<reference evidence="2" key="1">
    <citation type="submission" date="2015-05" db="UniProtKB">
        <authorList>
            <consortium name="EnsemblMetazoa"/>
        </authorList>
    </citation>
    <scope>IDENTIFICATION</scope>
</reference>
<name>T1H8E0_RHOPR</name>
<dbReference type="EMBL" id="ACPB03020364">
    <property type="status" value="NOT_ANNOTATED_CDS"/>
    <property type="molecule type" value="Genomic_DNA"/>
</dbReference>
<feature type="compositionally biased region" description="Pro residues" evidence="1">
    <location>
        <begin position="69"/>
        <end position="78"/>
    </location>
</feature>
<dbReference type="Proteomes" id="UP000015103">
    <property type="component" value="Unassembled WGS sequence"/>
</dbReference>
<dbReference type="InParanoid" id="T1H8E0"/>
<feature type="compositionally biased region" description="Pro residues" evidence="1">
    <location>
        <begin position="31"/>
        <end position="49"/>
    </location>
</feature>
<dbReference type="PROSITE" id="PS00233">
    <property type="entry name" value="CHIT_BIND_RR_1"/>
    <property type="match status" value="1"/>
</dbReference>
<feature type="region of interest" description="Disordered" evidence="1">
    <location>
        <begin position="1"/>
        <end position="84"/>
    </location>
</feature>
<evidence type="ECO:0000256" key="1">
    <source>
        <dbReference type="SAM" id="MobiDB-lite"/>
    </source>
</evidence>
<dbReference type="GO" id="GO:0042302">
    <property type="term" value="F:structural constituent of cuticle"/>
    <property type="evidence" value="ECO:0007669"/>
    <property type="project" value="UniProtKB-UniRule"/>
</dbReference>
<dbReference type="VEuPathDB" id="VectorBase:RPRC000280"/>
<organism evidence="2 3">
    <name type="scientific">Rhodnius prolixus</name>
    <name type="common">Triatomid bug</name>
    <dbReference type="NCBI Taxonomy" id="13249"/>
    <lineage>
        <taxon>Eukaryota</taxon>
        <taxon>Metazoa</taxon>
        <taxon>Ecdysozoa</taxon>
        <taxon>Arthropoda</taxon>
        <taxon>Hexapoda</taxon>
        <taxon>Insecta</taxon>
        <taxon>Pterygota</taxon>
        <taxon>Neoptera</taxon>
        <taxon>Paraneoptera</taxon>
        <taxon>Hemiptera</taxon>
        <taxon>Heteroptera</taxon>
        <taxon>Panheteroptera</taxon>
        <taxon>Cimicomorpha</taxon>
        <taxon>Reduviidae</taxon>
        <taxon>Triatominae</taxon>
        <taxon>Rhodnius</taxon>
    </lineage>
</organism>
<dbReference type="InterPro" id="IPR000618">
    <property type="entry name" value="Insect_cuticle"/>
</dbReference>
<dbReference type="PROSITE" id="PS51155">
    <property type="entry name" value="CHIT_BIND_RR_2"/>
    <property type="match status" value="1"/>
</dbReference>
<protein>
    <submittedName>
        <fullName evidence="2">Uncharacterized protein</fullName>
    </submittedName>
</protein>
<dbReference type="AlphaFoldDB" id="T1H8E0"/>